<evidence type="ECO:0000256" key="2">
    <source>
        <dbReference type="ARBA" id="ARBA00005993"/>
    </source>
</evidence>
<dbReference type="InterPro" id="IPR050274">
    <property type="entry name" value="Nuclear_hormone_rcpt_NR2"/>
</dbReference>
<dbReference type="SUPFAM" id="SSF48508">
    <property type="entry name" value="Nuclear receptor ligand-binding domain"/>
    <property type="match status" value="1"/>
</dbReference>
<evidence type="ECO:0000256" key="5">
    <source>
        <dbReference type="ARBA" id="ARBA00022833"/>
    </source>
</evidence>
<dbReference type="Pfam" id="PF00104">
    <property type="entry name" value="Hormone_recep"/>
    <property type="match status" value="1"/>
</dbReference>
<keyword evidence="7 11" id="KW-0238">DNA-binding</keyword>
<evidence type="ECO:0000259" key="13">
    <source>
        <dbReference type="PROSITE" id="PS51843"/>
    </source>
</evidence>
<dbReference type="InterPro" id="IPR001628">
    <property type="entry name" value="Znf_hrmn_rcpt"/>
</dbReference>
<dbReference type="InterPro" id="IPR049636">
    <property type="entry name" value="HNF4-like_DBD"/>
</dbReference>
<dbReference type="Pfam" id="PF00105">
    <property type="entry name" value="zf-C4"/>
    <property type="match status" value="1"/>
</dbReference>
<comment type="subcellular location">
    <subcellularLocation>
        <location evidence="1 11">Nucleus</location>
    </subcellularLocation>
</comment>
<evidence type="ECO:0000256" key="4">
    <source>
        <dbReference type="ARBA" id="ARBA00022771"/>
    </source>
</evidence>
<evidence type="ECO:0000313" key="15">
    <source>
        <dbReference type="Proteomes" id="UP001328107"/>
    </source>
</evidence>
<evidence type="ECO:0000256" key="8">
    <source>
        <dbReference type="ARBA" id="ARBA00023163"/>
    </source>
</evidence>
<keyword evidence="15" id="KW-1185">Reference proteome</keyword>
<evidence type="ECO:0000256" key="11">
    <source>
        <dbReference type="RuleBase" id="RU004334"/>
    </source>
</evidence>
<keyword evidence="5 11" id="KW-0862">Zinc</keyword>
<dbReference type="InterPro" id="IPR013088">
    <property type="entry name" value="Znf_NHR/GATA"/>
</dbReference>
<dbReference type="InterPro" id="IPR000536">
    <property type="entry name" value="Nucl_hrmn_rcpt_lig-bd"/>
</dbReference>
<evidence type="ECO:0000256" key="7">
    <source>
        <dbReference type="ARBA" id="ARBA00023125"/>
    </source>
</evidence>
<dbReference type="AlphaFoldDB" id="A0AAN4Z9B3"/>
<dbReference type="GO" id="GO:0003700">
    <property type="term" value="F:DNA-binding transcription factor activity"/>
    <property type="evidence" value="ECO:0007669"/>
    <property type="project" value="InterPro"/>
</dbReference>
<dbReference type="SUPFAM" id="SSF57716">
    <property type="entry name" value="Glucocorticoid receptor-like (DNA-binding domain)"/>
    <property type="match status" value="1"/>
</dbReference>
<dbReference type="GO" id="GO:0008270">
    <property type="term" value="F:zinc ion binding"/>
    <property type="evidence" value="ECO:0007669"/>
    <property type="project" value="UniProtKB-KW"/>
</dbReference>
<evidence type="ECO:0000256" key="10">
    <source>
        <dbReference type="ARBA" id="ARBA00023242"/>
    </source>
</evidence>
<dbReference type="PRINTS" id="PR00047">
    <property type="entry name" value="STROIDFINGER"/>
</dbReference>
<keyword evidence="10 11" id="KW-0539">Nucleus</keyword>
<keyword evidence="8 11" id="KW-0804">Transcription</keyword>
<feature type="domain" description="Nuclear receptor" evidence="12">
    <location>
        <begin position="18"/>
        <end position="93"/>
    </location>
</feature>
<dbReference type="PROSITE" id="PS51030">
    <property type="entry name" value="NUCLEAR_REC_DBD_2"/>
    <property type="match status" value="1"/>
</dbReference>
<keyword evidence="4 11" id="KW-0863">Zinc-finger</keyword>
<dbReference type="GO" id="GO:0000978">
    <property type="term" value="F:RNA polymerase II cis-regulatory region sequence-specific DNA binding"/>
    <property type="evidence" value="ECO:0007669"/>
    <property type="project" value="InterPro"/>
</dbReference>
<dbReference type="CDD" id="cd06960">
    <property type="entry name" value="NR_DBD_HNF4A"/>
    <property type="match status" value="1"/>
</dbReference>
<dbReference type="Gene3D" id="1.10.565.10">
    <property type="entry name" value="Retinoid X Receptor"/>
    <property type="match status" value="1"/>
</dbReference>
<keyword evidence="9 11" id="KW-0675">Receptor</keyword>
<evidence type="ECO:0000259" key="12">
    <source>
        <dbReference type="PROSITE" id="PS51030"/>
    </source>
</evidence>
<dbReference type="InterPro" id="IPR035500">
    <property type="entry name" value="NHR-like_dom_sf"/>
</dbReference>
<evidence type="ECO:0000313" key="14">
    <source>
        <dbReference type="EMBL" id="GMR35724.1"/>
    </source>
</evidence>
<dbReference type="Gene3D" id="3.30.50.10">
    <property type="entry name" value="Erythroid Transcription Factor GATA-1, subunit A"/>
    <property type="match status" value="1"/>
</dbReference>
<evidence type="ECO:0000256" key="9">
    <source>
        <dbReference type="ARBA" id="ARBA00023170"/>
    </source>
</evidence>
<dbReference type="FunFam" id="3.30.50.10:FF:000080">
    <property type="entry name" value="Uncharacterized protein"/>
    <property type="match status" value="1"/>
</dbReference>
<keyword evidence="3 11" id="KW-0479">Metal-binding</keyword>
<evidence type="ECO:0000256" key="1">
    <source>
        <dbReference type="ARBA" id="ARBA00004123"/>
    </source>
</evidence>
<dbReference type="PROSITE" id="PS00031">
    <property type="entry name" value="NUCLEAR_REC_DBD_1"/>
    <property type="match status" value="1"/>
</dbReference>
<dbReference type="PROSITE" id="PS51843">
    <property type="entry name" value="NR_LBD"/>
    <property type="match status" value="1"/>
</dbReference>
<sequence>MAKMAKKRRVERERQECPSTCVGCGAAASGYHYEAPACSACKTFFRRAVMQEREHLGCLKGGVCDRNPSLNPCRACRLERCVRGGMNPLLILTIKNPKANPVVQKYLADDVQPSTSFDCDDSRALVLLSPKRTTTPTEVECTIDGIIGALMHIEKAHDALRGSPFDPDPAKCQLDTVLLGKPMMNMSLEELQRYAYDPQPPRKPWRPGAWKCWPFADLLFSIEYMKTFEFFHQLSNQDQKSLCRHAAIMCSQLTLAFFSYERKSDASIHPDGFMPFKGFVPAEFPHEREWNHVTIQLIRDLELDKKEYVLLKALIICNPAIEGLSTSYKSKLEQERDKYTKSLMSYVMSRRGHEKGPAALMSMMSLVDWLTRLMKRHKNWYALRKALAFEQGTEKPESIVDDILFH</sequence>
<comment type="caution">
    <text evidence="14">The sequence shown here is derived from an EMBL/GenBank/DDBJ whole genome shotgun (WGS) entry which is preliminary data.</text>
</comment>
<dbReference type="Proteomes" id="UP001328107">
    <property type="component" value="Unassembled WGS sequence"/>
</dbReference>
<dbReference type="SMART" id="SM00430">
    <property type="entry name" value="HOLI"/>
    <property type="match status" value="1"/>
</dbReference>
<reference evidence="15" key="1">
    <citation type="submission" date="2022-10" db="EMBL/GenBank/DDBJ databases">
        <title>Genome assembly of Pristionchus species.</title>
        <authorList>
            <person name="Yoshida K."/>
            <person name="Sommer R.J."/>
        </authorList>
    </citation>
    <scope>NUCLEOTIDE SEQUENCE [LARGE SCALE GENOMIC DNA]</scope>
    <source>
        <strain evidence="15">RS5460</strain>
    </source>
</reference>
<name>A0AAN4Z9B3_9BILA</name>
<dbReference type="PANTHER" id="PTHR24083">
    <property type="entry name" value="NUCLEAR HORMONE RECEPTOR"/>
    <property type="match status" value="1"/>
</dbReference>
<feature type="domain" description="NR LBD" evidence="13">
    <location>
        <begin position="183"/>
        <end position="403"/>
    </location>
</feature>
<evidence type="ECO:0000256" key="3">
    <source>
        <dbReference type="ARBA" id="ARBA00022723"/>
    </source>
</evidence>
<dbReference type="EMBL" id="BTRK01000002">
    <property type="protein sequence ID" value="GMR35724.1"/>
    <property type="molecule type" value="Genomic_DNA"/>
</dbReference>
<comment type="similarity">
    <text evidence="2 11">Belongs to the nuclear hormone receptor family.</text>
</comment>
<dbReference type="SMART" id="SM00399">
    <property type="entry name" value="ZnF_C4"/>
    <property type="match status" value="1"/>
</dbReference>
<dbReference type="GO" id="GO:0005634">
    <property type="term" value="C:nucleus"/>
    <property type="evidence" value="ECO:0007669"/>
    <property type="project" value="UniProtKB-SubCell"/>
</dbReference>
<keyword evidence="6 11" id="KW-0805">Transcription regulation</keyword>
<accession>A0AAN4Z9B3</accession>
<evidence type="ECO:0000256" key="6">
    <source>
        <dbReference type="ARBA" id="ARBA00023015"/>
    </source>
</evidence>
<gene>
    <name evidence="14" type="ORF">PMAYCL1PPCAC_05919</name>
</gene>
<proteinExistence type="inferred from homology"/>
<evidence type="ECO:0008006" key="16">
    <source>
        <dbReference type="Google" id="ProtNLM"/>
    </source>
</evidence>
<organism evidence="14 15">
    <name type="scientific">Pristionchus mayeri</name>
    <dbReference type="NCBI Taxonomy" id="1317129"/>
    <lineage>
        <taxon>Eukaryota</taxon>
        <taxon>Metazoa</taxon>
        <taxon>Ecdysozoa</taxon>
        <taxon>Nematoda</taxon>
        <taxon>Chromadorea</taxon>
        <taxon>Rhabditida</taxon>
        <taxon>Rhabditina</taxon>
        <taxon>Diplogasteromorpha</taxon>
        <taxon>Diplogasteroidea</taxon>
        <taxon>Neodiplogasteridae</taxon>
        <taxon>Pristionchus</taxon>
    </lineage>
</organism>
<protein>
    <recommendedName>
        <fullName evidence="16">Nuclear receptor</fullName>
    </recommendedName>
</protein>